<feature type="chain" id="PRO_5017436404" description="S-layer protein C-terminal domain-containing protein" evidence="1">
    <location>
        <begin position="24"/>
        <end position="342"/>
    </location>
</feature>
<keyword evidence="1" id="KW-0732">Signal</keyword>
<evidence type="ECO:0000256" key="1">
    <source>
        <dbReference type="SAM" id="SignalP"/>
    </source>
</evidence>
<dbReference type="Pfam" id="PF03217">
    <property type="entry name" value="SlpA"/>
    <property type="match status" value="3"/>
</dbReference>
<dbReference type="OrthoDB" id="2319609at2"/>
<sequence>MNKKRIVLATSLAILMAPSILNSIDSVAHVEEPIAVKAATTPKIGTLGYDVKLVDANGDFTGRILPAGSSWRLGELVTIKGNTYYQVGTNAYADAVVMKINNNSSNTTSTGSSTATNTQQKVVGTLGYNVKVVDINGQSNGVILPAGSSWQLGKLVTIQGNNYYQVATNEYILAIIVKSNDNNTGSNVETAKVDMTVTVGNAETAVVNDSGVVTGRTLPVGSSWKADQVKVINNVRYYRVATNQWIKRAYTPVNNSITVTLLGNQKVYDTSSNTLTRSLQNGSSWKVSQVVVNSNNVYWGQVSNNEWIKISDSKNRFVNMSYGDADSVPSIAVKEPSFALNF</sequence>
<protein>
    <recommendedName>
        <fullName evidence="2">S-layer protein C-terminal domain-containing protein</fullName>
    </recommendedName>
</protein>
<feature type="domain" description="S-layer protein C-terminal" evidence="2">
    <location>
        <begin position="202"/>
        <end position="247"/>
    </location>
</feature>
<dbReference type="AlphaFoldDB" id="A0A386PTL1"/>
<dbReference type="KEGG" id="lzh:D1B17_05015"/>
<gene>
    <name evidence="3" type="ORF">D1B17_05015</name>
</gene>
<feature type="signal peptide" evidence="1">
    <location>
        <begin position="1"/>
        <end position="23"/>
    </location>
</feature>
<dbReference type="EMBL" id="CP031933">
    <property type="protein sequence ID" value="AYE38023.1"/>
    <property type="molecule type" value="Genomic_DNA"/>
</dbReference>
<proteinExistence type="predicted"/>
<reference evidence="4" key="1">
    <citation type="submission" date="2018-08" db="EMBL/GenBank/DDBJ databases">
        <title>Genome of Lactobacillus sp. HBUAS52074.</title>
        <authorList>
            <person name="Guo Z."/>
            <person name="Zhang Z.D."/>
        </authorList>
    </citation>
    <scope>NUCLEOTIDE SEQUENCE [LARGE SCALE GENOMIC DNA]</scope>
    <source>
        <strain evidence="4">HBUAS52074</strain>
    </source>
</reference>
<evidence type="ECO:0000259" key="2">
    <source>
        <dbReference type="Pfam" id="PF03217"/>
    </source>
</evidence>
<evidence type="ECO:0000313" key="4">
    <source>
        <dbReference type="Proteomes" id="UP000267208"/>
    </source>
</evidence>
<feature type="domain" description="S-layer protein C-terminal" evidence="2">
    <location>
        <begin position="47"/>
        <end position="92"/>
    </location>
</feature>
<accession>A0A386PTL1</accession>
<feature type="domain" description="S-layer protein C-terminal" evidence="2">
    <location>
        <begin position="121"/>
        <end position="174"/>
    </location>
</feature>
<keyword evidence="4" id="KW-1185">Reference proteome</keyword>
<organism evidence="3 4">
    <name type="scientific">Companilactobacillus zhachilii</name>
    <dbReference type="NCBI Taxonomy" id="2304606"/>
    <lineage>
        <taxon>Bacteria</taxon>
        <taxon>Bacillati</taxon>
        <taxon>Bacillota</taxon>
        <taxon>Bacilli</taxon>
        <taxon>Lactobacillales</taxon>
        <taxon>Lactobacillaceae</taxon>
        <taxon>Companilactobacillus</taxon>
    </lineage>
</organism>
<dbReference type="RefSeq" id="WP_120142266.1">
    <property type="nucleotide sequence ID" value="NZ_CP031933.2"/>
</dbReference>
<dbReference type="Proteomes" id="UP000267208">
    <property type="component" value="Chromosome"/>
</dbReference>
<name>A0A386PTL1_9LACO</name>
<evidence type="ECO:0000313" key="3">
    <source>
        <dbReference type="EMBL" id="AYE38023.1"/>
    </source>
</evidence>
<dbReference type="InterPro" id="IPR024968">
    <property type="entry name" value="SlpA_C_lactobacillus"/>
</dbReference>